<dbReference type="GO" id="GO:0016592">
    <property type="term" value="C:mediator complex"/>
    <property type="evidence" value="ECO:0007669"/>
    <property type="project" value="TreeGrafter"/>
</dbReference>
<proteinExistence type="inferred from homology"/>
<dbReference type="InterPro" id="IPR027417">
    <property type="entry name" value="P-loop_NTPase"/>
</dbReference>
<evidence type="ECO:0000313" key="8">
    <source>
        <dbReference type="Proteomes" id="UP001234989"/>
    </source>
</evidence>
<sequence>MKAWSSMSSYPDQIKYLPDRQEKLHKRQFELKALEESCESSSGPGSDDVVVSVDDWSRPFEWDSQADDIRFNVFGISKYRANQRELINTIMSGRDVLVIMAAGGGKSLCYQLPAVLRDGVALVVSPLFSLIQDQVIGLAALGIPAFMLTSTTIKENEKFMYKALEKGGDELKILYVTPEKISKSKIFMSKLEKCHHAGCLSLISIDVSLQCFPTCSML</sequence>
<dbReference type="AlphaFoldDB" id="A0AAF0UC86"/>
<dbReference type="GO" id="GO:0005524">
    <property type="term" value="F:ATP binding"/>
    <property type="evidence" value="ECO:0007669"/>
    <property type="project" value="InterPro"/>
</dbReference>
<comment type="catalytic activity">
    <reaction evidence="4">
        <text>Couples ATP hydrolysis with the unwinding of duplex DNA by translocating in the 3'-5' direction.</text>
        <dbReference type="EC" id="5.6.2.4"/>
    </reaction>
</comment>
<evidence type="ECO:0000259" key="6">
    <source>
        <dbReference type="PROSITE" id="PS51192"/>
    </source>
</evidence>
<organism evidence="7 8">
    <name type="scientific">Solanum verrucosum</name>
    <dbReference type="NCBI Taxonomy" id="315347"/>
    <lineage>
        <taxon>Eukaryota</taxon>
        <taxon>Viridiplantae</taxon>
        <taxon>Streptophyta</taxon>
        <taxon>Embryophyta</taxon>
        <taxon>Tracheophyta</taxon>
        <taxon>Spermatophyta</taxon>
        <taxon>Magnoliopsida</taxon>
        <taxon>eudicotyledons</taxon>
        <taxon>Gunneridae</taxon>
        <taxon>Pentapetalae</taxon>
        <taxon>asterids</taxon>
        <taxon>lamiids</taxon>
        <taxon>Solanales</taxon>
        <taxon>Solanaceae</taxon>
        <taxon>Solanoideae</taxon>
        <taxon>Solaneae</taxon>
        <taxon>Solanum</taxon>
    </lineage>
</organism>
<dbReference type="Gene3D" id="3.40.50.300">
    <property type="entry name" value="P-loop containing nucleotide triphosphate hydrolases"/>
    <property type="match status" value="1"/>
</dbReference>
<dbReference type="GO" id="GO:0005694">
    <property type="term" value="C:chromosome"/>
    <property type="evidence" value="ECO:0007669"/>
    <property type="project" value="TreeGrafter"/>
</dbReference>
<dbReference type="EMBL" id="CP133619">
    <property type="protein sequence ID" value="WMV43041.1"/>
    <property type="molecule type" value="Genomic_DNA"/>
</dbReference>
<gene>
    <name evidence="7" type="ORF">MTR67_036426</name>
</gene>
<feature type="domain" description="Helicase ATP-binding" evidence="6">
    <location>
        <begin position="87"/>
        <end position="218"/>
    </location>
</feature>
<dbReference type="GO" id="GO:0009378">
    <property type="term" value="F:four-way junction helicase activity"/>
    <property type="evidence" value="ECO:0007669"/>
    <property type="project" value="TreeGrafter"/>
</dbReference>
<dbReference type="InterPro" id="IPR011545">
    <property type="entry name" value="DEAD/DEAH_box_helicase_dom"/>
</dbReference>
<keyword evidence="8" id="KW-1185">Reference proteome</keyword>
<keyword evidence="2" id="KW-0238">DNA-binding</keyword>
<dbReference type="PANTHER" id="PTHR13710">
    <property type="entry name" value="DNA HELICASE RECQ FAMILY MEMBER"/>
    <property type="match status" value="1"/>
</dbReference>
<accession>A0AAF0UC86</accession>
<evidence type="ECO:0000256" key="5">
    <source>
        <dbReference type="ARBA" id="ARBA00034808"/>
    </source>
</evidence>
<dbReference type="GO" id="GO:0043138">
    <property type="term" value="F:3'-5' DNA helicase activity"/>
    <property type="evidence" value="ECO:0007669"/>
    <property type="project" value="UniProtKB-EC"/>
</dbReference>
<reference evidence="7" key="1">
    <citation type="submission" date="2023-08" db="EMBL/GenBank/DDBJ databases">
        <title>A de novo genome assembly of Solanum verrucosum Schlechtendal, a Mexican diploid species geographically isolated from the other diploid A-genome species in potato relatives.</title>
        <authorList>
            <person name="Hosaka K."/>
        </authorList>
    </citation>
    <scope>NUCLEOTIDE SEQUENCE</scope>
    <source>
        <tissue evidence="7">Young leaves</tissue>
    </source>
</reference>
<evidence type="ECO:0000256" key="2">
    <source>
        <dbReference type="ARBA" id="ARBA00023125"/>
    </source>
</evidence>
<dbReference type="Pfam" id="PF00270">
    <property type="entry name" value="DEAD"/>
    <property type="match status" value="1"/>
</dbReference>
<dbReference type="GO" id="GO:0005737">
    <property type="term" value="C:cytoplasm"/>
    <property type="evidence" value="ECO:0007669"/>
    <property type="project" value="TreeGrafter"/>
</dbReference>
<name>A0AAF0UC86_SOLVR</name>
<evidence type="ECO:0000256" key="4">
    <source>
        <dbReference type="ARBA" id="ARBA00034617"/>
    </source>
</evidence>
<dbReference type="GO" id="GO:0003677">
    <property type="term" value="F:DNA binding"/>
    <property type="evidence" value="ECO:0007669"/>
    <property type="project" value="UniProtKB-KW"/>
</dbReference>
<keyword evidence="3" id="KW-0413">Isomerase</keyword>
<evidence type="ECO:0000313" key="7">
    <source>
        <dbReference type="EMBL" id="WMV43041.1"/>
    </source>
</evidence>
<protein>
    <recommendedName>
        <fullName evidence="5">DNA 3'-5' helicase</fullName>
        <ecNumber evidence="5">5.6.2.4</ecNumber>
    </recommendedName>
</protein>
<comment type="similarity">
    <text evidence="1">Belongs to the helicase family. RecQ subfamily.</text>
</comment>
<dbReference type="PANTHER" id="PTHR13710:SF105">
    <property type="entry name" value="ATP-DEPENDENT DNA HELICASE Q1"/>
    <property type="match status" value="1"/>
</dbReference>
<dbReference type="Proteomes" id="UP001234989">
    <property type="component" value="Chromosome 8"/>
</dbReference>
<evidence type="ECO:0000256" key="3">
    <source>
        <dbReference type="ARBA" id="ARBA00023235"/>
    </source>
</evidence>
<dbReference type="EC" id="5.6.2.4" evidence="5"/>
<evidence type="ECO:0000256" key="1">
    <source>
        <dbReference type="ARBA" id="ARBA00005446"/>
    </source>
</evidence>
<dbReference type="InterPro" id="IPR014001">
    <property type="entry name" value="Helicase_ATP-bd"/>
</dbReference>
<dbReference type="SUPFAM" id="SSF52540">
    <property type="entry name" value="P-loop containing nucleoside triphosphate hydrolases"/>
    <property type="match status" value="1"/>
</dbReference>
<dbReference type="PROSITE" id="PS51192">
    <property type="entry name" value="HELICASE_ATP_BIND_1"/>
    <property type="match status" value="1"/>
</dbReference>
<dbReference type="GO" id="GO:0000724">
    <property type="term" value="P:double-strand break repair via homologous recombination"/>
    <property type="evidence" value="ECO:0007669"/>
    <property type="project" value="TreeGrafter"/>
</dbReference>